<dbReference type="Proteomes" id="UP000028194">
    <property type="component" value="Chromosome"/>
</dbReference>
<proteinExistence type="predicted"/>
<keyword evidence="2" id="KW-0413">Isomerase</keyword>
<accession>A0A075MTW8</accession>
<dbReference type="CDD" id="cd03786">
    <property type="entry name" value="GTB_UDP-GlcNAc_2-Epimerase"/>
    <property type="match status" value="1"/>
</dbReference>
<dbReference type="EMBL" id="CP007174">
    <property type="protein sequence ID" value="AIF84197.1"/>
    <property type="molecule type" value="Genomic_DNA"/>
</dbReference>
<evidence type="ECO:0000313" key="2">
    <source>
        <dbReference type="EMBL" id="AIF84197.1"/>
    </source>
</evidence>
<dbReference type="InterPro" id="IPR003331">
    <property type="entry name" value="UDP_GlcNAc_Epimerase_2_dom"/>
</dbReference>
<evidence type="ECO:0000259" key="1">
    <source>
        <dbReference type="Pfam" id="PF02350"/>
    </source>
</evidence>
<name>A0A075MTW8_9ARCH</name>
<dbReference type="KEGG" id="nev:NTE_02143"/>
<keyword evidence="3" id="KW-1185">Reference proteome</keyword>
<dbReference type="InterPro" id="IPR029767">
    <property type="entry name" value="WecB-like"/>
</dbReference>
<gene>
    <name evidence="2" type="ORF">NTE_02143</name>
</gene>
<protein>
    <submittedName>
        <fullName evidence="2">UDP-N-acetylglucosamine 2-epimerase</fullName>
        <ecNumber evidence="2">5.1.3.14</ecNumber>
    </submittedName>
</protein>
<dbReference type="GO" id="GO:0008761">
    <property type="term" value="F:UDP-N-acetylglucosamine 2-epimerase activity"/>
    <property type="evidence" value="ECO:0007669"/>
    <property type="project" value="UniProtKB-EC"/>
</dbReference>
<dbReference type="HOGENOM" id="CLU_041674_0_1_2"/>
<organism evidence="2 3">
    <name type="scientific">Candidatus Nitrososphaera evergladensis SR1</name>
    <dbReference type="NCBI Taxonomy" id="1459636"/>
    <lineage>
        <taxon>Archaea</taxon>
        <taxon>Nitrososphaerota</taxon>
        <taxon>Nitrososphaeria</taxon>
        <taxon>Nitrososphaerales</taxon>
        <taxon>Nitrososphaeraceae</taxon>
        <taxon>Nitrososphaera</taxon>
    </lineage>
</organism>
<sequence>MKIASIVGARPNFIKLAPVHKALSKNPEIEHTIIHTGQHYDFEMSEIFFKEFKLPKPDINLQVGSGTPGYQTGEMIKRIEKELLRSSFDLVLVYGDTNSTLAGALAAVGSRTRLAHVESGLRSFDKRMPEETNRVLTDHISDYLFASTRMAVGNLRKESVQGRIIYSGDLSVEIVDEAVKAGAKSDVLDRLSLEYKSYVLLTIHRVENTTASPHNLATIIKAIEALKDTTIVFPIHPRTLQAIKDSHQLAAISRCQNLKLIKPLGYVDFVRLAHDASKIVTDSGGVQKEAFLLKVPCITVRQNTEWVETVSLGWNKLVGSSDARAIAEAVQKWMPARKKPQAVFGQGKTSAIVRDRIVSMLLQDQEKPERRKP</sequence>
<dbReference type="Pfam" id="PF02350">
    <property type="entry name" value="Epimerase_2"/>
    <property type="match status" value="1"/>
</dbReference>
<evidence type="ECO:0000313" key="3">
    <source>
        <dbReference type="Proteomes" id="UP000028194"/>
    </source>
</evidence>
<dbReference type="OrthoDB" id="7018at2157"/>
<dbReference type="NCBIfam" id="TIGR00236">
    <property type="entry name" value="wecB"/>
    <property type="match status" value="1"/>
</dbReference>
<reference evidence="2 3" key="1">
    <citation type="journal article" date="2014" name="PLoS ONE">
        <title>Genome Sequence of Candidatus Nitrososphaera evergladensis from Group I.1b Enriched from Everglades Soil Reveals Novel Genomic Features of the Ammonia-Oxidizing Archaea.</title>
        <authorList>
            <person name="Zhalnina K.V."/>
            <person name="Dias R."/>
            <person name="Leonard M.T."/>
            <person name="Dorr de Quadros P."/>
            <person name="Camargo F.A."/>
            <person name="Drew J.C."/>
            <person name="Farmerie W.G."/>
            <person name="Daroub S.H."/>
            <person name="Triplett E.W."/>
        </authorList>
    </citation>
    <scope>NUCLEOTIDE SEQUENCE [LARGE SCALE GENOMIC DNA]</scope>
    <source>
        <strain evidence="2 3">SR1</strain>
    </source>
</reference>
<dbReference type="STRING" id="1459636.NTE_02143"/>
<dbReference type="PANTHER" id="PTHR43174:SF1">
    <property type="entry name" value="UDP-N-ACETYLGLUCOSAMINE 2-EPIMERASE"/>
    <property type="match status" value="1"/>
</dbReference>
<dbReference type="SUPFAM" id="SSF53756">
    <property type="entry name" value="UDP-Glycosyltransferase/glycogen phosphorylase"/>
    <property type="match status" value="1"/>
</dbReference>
<dbReference type="eggNOG" id="arCOG01392">
    <property type="taxonomic scope" value="Archaea"/>
</dbReference>
<dbReference type="PANTHER" id="PTHR43174">
    <property type="entry name" value="UDP-N-ACETYLGLUCOSAMINE 2-EPIMERASE"/>
    <property type="match status" value="1"/>
</dbReference>
<dbReference type="AlphaFoldDB" id="A0A075MTW8"/>
<dbReference type="EC" id="5.1.3.14" evidence="2"/>
<feature type="domain" description="UDP-N-acetylglucosamine 2-epimerase" evidence="1">
    <location>
        <begin position="21"/>
        <end position="352"/>
    </location>
</feature>
<dbReference type="GeneID" id="41597868"/>
<dbReference type="Gene3D" id="3.40.50.2000">
    <property type="entry name" value="Glycogen Phosphorylase B"/>
    <property type="match status" value="2"/>
</dbReference>
<dbReference type="RefSeq" id="WP_148700813.1">
    <property type="nucleotide sequence ID" value="NZ_CP007174.1"/>
</dbReference>